<protein>
    <submittedName>
        <fullName evidence="5">HTH-type transcriptional activator RhaR</fullName>
    </submittedName>
</protein>
<dbReference type="PANTHER" id="PTHR43280">
    <property type="entry name" value="ARAC-FAMILY TRANSCRIPTIONAL REGULATOR"/>
    <property type="match status" value="1"/>
</dbReference>
<reference evidence="5" key="1">
    <citation type="submission" date="2021-06" db="EMBL/GenBank/DDBJ databases">
        <authorList>
            <person name="Criscuolo A."/>
        </authorList>
    </citation>
    <scope>NUCLEOTIDE SEQUENCE</scope>
    <source>
        <strain evidence="5">CIP111600</strain>
    </source>
</reference>
<gene>
    <name evidence="5" type="primary">rhaR_72</name>
    <name evidence="5" type="ORF">PAESOLCIP111_05000</name>
</gene>
<evidence type="ECO:0000256" key="3">
    <source>
        <dbReference type="ARBA" id="ARBA00023163"/>
    </source>
</evidence>
<dbReference type="EMBL" id="CAJVAS010000032">
    <property type="protein sequence ID" value="CAG7645696.1"/>
    <property type="molecule type" value="Genomic_DNA"/>
</dbReference>
<organism evidence="5 6">
    <name type="scientific">Paenibacillus solanacearum</name>
    <dbReference type="NCBI Taxonomy" id="2048548"/>
    <lineage>
        <taxon>Bacteria</taxon>
        <taxon>Bacillati</taxon>
        <taxon>Bacillota</taxon>
        <taxon>Bacilli</taxon>
        <taxon>Bacillales</taxon>
        <taxon>Paenibacillaceae</taxon>
        <taxon>Paenibacillus</taxon>
    </lineage>
</organism>
<name>A0A916K6P3_9BACL</name>
<dbReference type="GO" id="GO:0003700">
    <property type="term" value="F:DNA-binding transcription factor activity"/>
    <property type="evidence" value="ECO:0007669"/>
    <property type="project" value="InterPro"/>
</dbReference>
<dbReference type="Proteomes" id="UP000693672">
    <property type="component" value="Unassembled WGS sequence"/>
</dbReference>
<dbReference type="InterPro" id="IPR018062">
    <property type="entry name" value="HTH_AraC-typ_CS"/>
</dbReference>
<proteinExistence type="predicted"/>
<dbReference type="GO" id="GO:0043565">
    <property type="term" value="F:sequence-specific DNA binding"/>
    <property type="evidence" value="ECO:0007669"/>
    <property type="project" value="InterPro"/>
</dbReference>
<dbReference type="PROSITE" id="PS00041">
    <property type="entry name" value="HTH_ARAC_FAMILY_1"/>
    <property type="match status" value="1"/>
</dbReference>
<dbReference type="PROSITE" id="PS01124">
    <property type="entry name" value="HTH_ARAC_FAMILY_2"/>
    <property type="match status" value="1"/>
</dbReference>
<evidence type="ECO:0000313" key="6">
    <source>
        <dbReference type="Proteomes" id="UP000693672"/>
    </source>
</evidence>
<dbReference type="SMART" id="SM00342">
    <property type="entry name" value="HTH_ARAC"/>
    <property type="match status" value="1"/>
</dbReference>
<dbReference type="InterPro" id="IPR018060">
    <property type="entry name" value="HTH_AraC"/>
</dbReference>
<accession>A0A916K6P3</accession>
<comment type="caution">
    <text evidence="5">The sequence shown here is derived from an EMBL/GenBank/DDBJ whole genome shotgun (WGS) entry which is preliminary data.</text>
</comment>
<dbReference type="Pfam" id="PF12833">
    <property type="entry name" value="HTH_18"/>
    <property type="match status" value="1"/>
</dbReference>
<dbReference type="AlphaFoldDB" id="A0A916K6P3"/>
<keyword evidence="6" id="KW-1185">Reference proteome</keyword>
<evidence type="ECO:0000256" key="2">
    <source>
        <dbReference type="ARBA" id="ARBA00023125"/>
    </source>
</evidence>
<keyword evidence="2" id="KW-0238">DNA-binding</keyword>
<evidence type="ECO:0000313" key="5">
    <source>
        <dbReference type="EMBL" id="CAG7645696.1"/>
    </source>
</evidence>
<keyword evidence="1" id="KW-0805">Transcription regulation</keyword>
<dbReference type="PANTHER" id="PTHR43280:SF30">
    <property type="entry name" value="MMSAB OPERON REGULATORY PROTEIN"/>
    <property type="match status" value="1"/>
</dbReference>
<dbReference type="RefSeq" id="WP_218094716.1">
    <property type="nucleotide sequence ID" value="NZ_CAJVAS010000032.1"/>
</dbReference>
<feature type="domain" description="HTH araC/xylS-type" evidence="4">
    <location>
        <begin position="181"/>
        <end position="279"/>
    </location>
</feature>
<sequence>MKSLERSGGLALHYSNAHEYKMDSRYGVVLADETECAFGFVMKGSVKVILEADGKERTGKAAYGEVFYIPPYCRCTMRSGDKQSCQVLMIRFNGSVSGSGAGDAFPPEMSAWLGRPDALRLHRFRMPRVRNWVQDLLNNRSEEDPSYYYTVHSHLYAIAAEFMAHLAKAKDKDVDLTDYVLQIKHHMLEHSEAPMDIEEIARLSGASPARFYQVFKRHTGLSPLQFMTMVKMNESLRLLSNTSLSITEVAQAVGYPDPLYFSRLFKKHMGITPTDYAAFAKTRVANLCPVFRGDLSVLGITPVLELPREWYDDPDKDKYVKRIEYCRPEIIFTAPVADEVHATLSQLCTVDMIKWKGYPWRERLREIGTVLRMPTVAERWLSYFELKLDYARYHIRRHLGSDPYLVVSVFEPFYRVYGTQRIKMSDLFYGELHITPPLAAHSITFLDTASFEEVAGLDCDNILLLVSTAISDDTCIKLEEEWLRLKRHRPQKHCIIIRHEEPLLYNASFYENLIDEFVGTLLSYQN</sequence>
<evidence type="ECO:0000256" key="1">
    <source>
        <dbReference type="ARBA" id="ARBA00023015"/>
    </source>
</evidence>
<keyword evidence="3" id="KW-0804">Transcription</keyword>
<evidence type="ECO:0000259" key="4">
    <source>
        <dbReference type="PROSITE" id="PS01124"/>
    </source>
</evidence>